<evidence type="ECO:0000313" key="2">
    <source>
        <dbReference type="Proteomes" id="UP000004001"/>
    </source>
</evidence>
<comment type="caution">
    <text evidence="1">The sequence shown here is derived from an EMBL/GenBank/DDBJ whole genome shotgun (WGS) entry which is preliminary data.</text>
</comment>
<reference evidence="1 2" key="1">
    <citation type="submission" date="2009-12" db="EMBL/GenBank/DDBJ databases">
        <title>Genome Sequence of Prevotella timonensis CRIS 5C-B1.</title>
        <authorList>
            <person name="Durkin A.S."/>
            <person name="Madupu R."/>
            <person name="Torralba M."/>
            <person name="Methe B."/>
            <person name="Sutton G."/>
            <person name="Strausberg R.L."/>
            <person name="Nelson K.E."/>
        </authorList>
    </citation>
    <scope>NUCLEOTIDE SEQUENCE [LARGE SCALE GENOMIC DNA]</scope>
    <source>
        <strain evidence="1 2">CRIS 5C-B1</strain>
    </source>
</reference>
<protein>
    <submittedName>
        <fullName evidence="1">Uncharacterized protein</fullName>
    </submittedName>
</protein>
<dbReference type="EMBL" id="ADEF01000044">
    <property type="protein sequence ID" value="EFA97232.1"/>
    <property type="molecule type" value="Genomic_DNA"/>
</dbReference>
<evidence type="ECO:0000313" key="1">
    <source>
        <dbReference type="EMBL" id="EFA97232.1"/>
    </source>
</evidence>
<keyword evidence="2" id="KW-1185">Reference proteome</keyword>
<accession>D1W051</accession>
<sequence>MRQNGAVSSLVHSLQQWLVNSKEQIRINNIKIGGNDYVTSKKQKFMVTKCV</sequence>
<name>D1W051_9BACT</name>
<proteinExistence type="predicted"/>
<gene>
    <name evidence="1" type="ORF">HMPREF9019_0040</name>
</gene>
<dbReference type="AlphaFoldDB" id="D1W051"/>
<organism evidence="1 2">
    <name type="scientific">Hoylesella timonensis CRIS 5C-B1</name>
    <dbReference type="NCBI Taxonomy" id="679189"/>
    <lineage>
        <taxon>Bacteria</taxon>
        <taxon>Pseudomonadati</taxon>
        <taxon>Bacteroidota</taxon>
        <taxon>Bacteroidia</taxon>
        <taxon>Bacteroidales</taxon>
        <taxon>Prevotellaceae</taxon>
        <taxon>Hoylesella</taxon>
    </lineage>
</organism>
<dbReference type="Proteomes" id="UP000004001">
    <property type="component" value="Unassembled WGS sequence"/>
</dbReference>